<dbReference type="PROSITE" id="PS00677">
    <property type="entry name" value="DAO"/>
    <property type="match status" value="1"/>
</dbReference>
<dbReference type="SUPFAM" id="SSF54373">
    <property type="entry name" value="FAD-linked reductases, C-terminal domain"/>
    <property type="match status" value="1"/>
</dbReference>
<sequence length="389" mass="42600">MVRFGIIGCGVIGLSTATALHAEYPDSEFCLVGADHGSALISHGSAGIFRPDPSLMPGVTCCNSNTVCTDCPFNRWCKNGHTYYWDLARSQDASVAGAFFLPMYNVYEHVPRRRPYVTMFCCGSKTVEKDELLSLGFNEGLNGGYSYVTCVIEGRHYMPYMLSNLQKNTKFPVSLSVGQSILFESLRDVYNWAKNNKIDVVVNCSGLGSSILCGDRNLIPVRGRLVRVGAPWMKFGFYGPHDTYAYPSRDSVILGGFREPLPCTLDAPLRPEDTAPSGEASKNILHRIKEMWRGPLSQSPIIEEWTGLRPHRPIVRLELSWLSPNGTEGPRVSDSVPIVHNYGHGAMGVALGWGTALDSVYLVDQALKRGAGDHSGPILAPGLEKLALN</sequence>
<evidence type="ECO:0000256" key="4">
    <source>
        <dbReference type="ARBA" id="ARBA00022630"/>
    </source>
</evidence>
<name>A0A183ACX6_9TREM</name>
<dbReference type="InterPro" id="IPR023209">
    <property type="entry name" value="DAO"/>
</dbReference>
<reference evidence="11" key="1">
    <citation type="submission" date="2016-06" db="UniProtKB">
        <authorList>
            <consortium name="WormBaseParasite"/>
        </authorList>
    </citation>
    <scope>IDENTIFICATION</scope>
</reference>
<dbReference type="Proteomes" id="UP000272942">
    <property type="component" value="Unassembled WGS sequence"/>
</dbReference>
<keyword evidence="7" id="KW-0732">Signal</keyword>
<comment type="similarity">
    <text evidence="3">Belongs to the DAMOX/DASOX family.</text>
</comment>
<feature type="signal peptide" evidence="7">
    <location>
        <begin position="1"/>
        <end position="22"/>
    </location>
</feature>
<gene>
    <name evidence="9" type="ORF">ECPE_LOCUS4811</name>
</gene>
<comment type="cofactor">
    <cofactor evidence="1">
        <name>FAD</name>
        <dbReference type="ChEBI" id="CHEBI:57692"/>
    </cofactor>
</comment>
<dbReference type="Gene3D" id="3.30.9.10">
    <property type="entry name" value="D-Amino Acid Oxidase, subunit A, domain 2"/>
    <property type="match status" value="1"/>
</dbReference>
<evidence type="ECO:0000313" key="10">
    <source>
        <dbReference type="Proteomes" id="UP000272942"/>
    </source>
</evidence>
<dbReference type="WBParaSite" id="ECPE_0000482301-mRNA-1">
    <property type="protein sequence ID" value="ECPE_0000482301-mRNA-1"/>
    <property type="gene ID" value="ECPE_0000482301"/>
</dbReference>
<dbReference type="PANTHER" id="PTHR11530:SF11">
    <property type="entry name" value="D-ASPARTATE OXIDASE"/>
    <property type="match status" value="1"/>
</dbReference>
<dbReference type="Gene3D" id="3.40.50.720">
    <property type="entry name" value="NAD(P)-binding Rossmann-like Domain"/>
    <property type="match status" value="1"/>
</dbReference>
<dbReference type="EMBL" id="UZAN01041661">
    <property type="protein sequence ID" value="VDP73699.1"/>
    <property type="molecule type" value="Genomic_DNA"/>
</dbReference>
<evidence type="ECO:0000313" key="11">
    <source>
        <dbReference type="WBParaSite" id="ECPE_0000482301-mRNA-1"/>
    </source>
</evidence>
<dbReference type="GO" id="GO:0071949">
    <property type="term" value="F:FAD binding"/>
    <property type="evidence" value="ECO:0007669"/>
    <property type="project" value="InterPro"/>
</dbReference>
<comment type="subcellular location">
    <subcellularLocation>
        <location evidence="2">Peroxisome matrix</location>
    </subcellularLocation>
</comment>
<evidence type="ECO:0000256" key="5">
    <source>
        <dbReference type="ARBA" id="ARBA00022827"/>
    </source>
</evidence>
<keyword evidence="5" id="KW-0274">FAD</keyword>
<keyword evidence="6" id="KW-0560">Oxidoreductase</keyword>
<keyword evidence="4" id="KW-0285">Flavoprotein</keyword>
<proteinExistence type="inferred from homology"/>
<dbReference type="GO" id="GO:0019478">
    <property type="term" value="P:D-amino acid catabolic process"/>
    <property type="evidence" value="ECO:0007669"/>
    <property type="project" value="TreeGrafter"/>
</dbReference>
<evidence type="ECO:0000313" key="9">
    <source>
        <dbReference type="EMBL" id="VDP73699.1"/>
    </source>
</evidence>
<dbReference type="InterPro" id="IPR006181">
    <property type="entry name" value="D-amino_acid_oxidase_CS"/>
</dbReference>
<evidence type="ECO:0000256" key="7">
    <source>
        <dbReference type="SAM" id="SignalP"/>
    </source>
</evidence>
<dbReference type="AlphaFoldDB" id="A0A183ACX6"/>
<dbReference type="GO" id="GO:0005782">
    <property type="term" value="C:peroxisomal matrix"/>
    <property type="evidence" value="ECO:0007669"/>
    <property type="project" value="UniProtKB-SubCell"/>
</dbReference>
<keyword evidence="10" id="KW-1185">Reference proteome</keyword>
<dbReference type="SUPFAM" id="SSF51971">
    <property type="entry name" value="Nucleotide-binding domain"/>
    <property type="match status" value="1"/>
</dbReference>
<feature type="domain" description="FAD dependent oxidoreductase" evidence="8">
    <location>
        <begin position="6"/>
        <end position="356"/>
    </location>
</feature>
<dbReference type="GO" id="GO:0003884">
    <property type="term" value="F:D-amino-acid oxidase activity"/>
    <property type="evidence" value="ECO:0007669"/>
    <property type="project" value="InterPro"/>
</dbReference>
<evidence type="ECO:0000256" key="2">
    <source>
        <dbReference type="ARBA" id="ARBA00004253"/>
    </source>
</evidence>
<dbReference type="PANTHER" id="PTHR11530">
    <property type="entry name" value="D-AMINO ACID OXIDASE"/>
    <property type="match status" value="1"/>
</dbReference>
<accession>A0A183ACX6</accession>
<evidence type="ECO:0000256" key="3">
    <source>
        <dbReference type="ARBA" id="ARBA00006730"/>
    </source>
</evidence>
<evidence type="ECO:0000256" key="6">
    <source>
        <dbReference type="ARBA" id="ARBA00023002"/>
    </source>
</evidence>
<dbReference type="OrthoDB" id="2015447at2759"/>
<evidence type="ECO:0000259" key="8">
    <source>
        <dbReference type="Pfam" id="PF01266"/>
    </source>
</evidence>
<reference evidence="9 10" key="2">
    <citation type="submission" date="2018-11" db="EMBL/GenBank/DDBJ databases">
        <authorList>
            <consortium name="Pathogen Informatics"/>
        </authorList>
    </citation>
    <scope>NUCLEOTIDE SEQUENCE [LARGE SCALE GENOMIC DNA]</scope>
    <source>
        <strain evidence="9 10">Egypt</strain>
    </source>
</reference>
<dbReference type="InterPro" id="IPR006076">
    <property type="entry name" value="FAD-dep_OxRdtase"/>
</dbReference>
<dbReference type="Pfam" id="PF01266">
    <property type="entry name" value="DAO"/>
    <property type="match status" value="1"/>
</dbReference>
<protein>
    <submittedName>
        <fullName evidence="11">DAO domain-containing protein</fullName>
    </submittedName>
</protein>
<feature type="chain" id="PRO_5043137961" evidence="7">
    <location>
        <begin position="23"/>
        <end position="389"/>
    </location>
</feature>
<evidence type="ECO:0000256" key="1">
    <source>
        <dbReference type="ARBA" id="ARBA00001974"/>
    </source>
</evidence>
<organism evidence="11">
    <name type="scientific">Echinostoma caproni</name>
    <dbReference type="NCBI Taxonomy" id="27848"/>
    <lineage>
        <taxon>Eukaryota</taxon>
        <taxon>Metazoa</taxon>
        <taxon>Spiralia</taxon>
        <taxon>Lophotrochozoa</taxon>
        <taxon>Platyhelminthes</taxon>
        <taxon>Trematoda</taxon>
        <taxon>Digenea</taxon>
        <taxon>Plagiorchiida</taxon>
        <taxon>Echinostomata</taxon>
        <taxon>Echinostomatoidea</taxon>
        <taxon>Echinostomatidae</taxon>
        <taxon>Echinostoma</taxon>
    </lineage>
</organism>